<sequence length="388" mass="45011">MNPSQPTTSRIEVLDAIRGFSLLGILIVNLLTFHSPHFLNGGLDEFYEGTLNTVVITSIDLFVQASFYPLFSLLFGIGIYMMYERLNERGISAKSVLKRRMFVLAFIGLIHGVLLWYGDILLTYAVVGFISLWFLHNHSNSLRKWAINLLWIPAVFLTLLSYPVREELIVTNDQRILDSFNAYKGEGIMYLTQNLSDWLYVNGFFQWIGVVFTILPMFLIGMMIQQRGWVKHPEHHRTDIMTWLWSSLIIFIVFKISPHFVGMPVWLSTIQDAIGGSFSSIFYFLLLLVVFRRRNFLIVARILSNVGKLSLTNYIMQTIIAMTIFYGYGFNLYGELHAATLIFIALGIYIFQLIFSAWYVKRFHYGPLEWFYRTLTYGKRQPITKKGD</sequence>
<dbReference type="OrthoDB" id="9807744at2"/>
<keyword evidence="1" id="KW-1133">Transmembrane helix</keyword>
<keyword evidence="4" id="KW-1185">Reference proteome</keyword>
<dbReference type="PANTHER" id="PTHR30590:SF2">
    <property type="entry name" value="INNER MEMBRANE PROTEIN"/>
    <property type="match status" value="1"/>
</dbReference>
<dbReference type="InterPro" id="IPR052529">
    <property type="entry name" value="Bact_Transport_Assoc"/>
</dbReference>
<dbReference type="EMBL" id="RKRF01000010">
    <property type="protein sequence ID" value="RPF52067.1"/>
    <property type="molecule type" value="Genomic_DNA"/>
</dbReference>
<name>A0A3N5B464_9BACI</name>
<evidence type="ECO:0000313" key="4">
    <source>
        <dbReference type="Proteomes" id="UP000276443"/>
    </source>
</evidence>
<feature type="transmembrane region" description="Helical" evidence="1">
    <location>
        <begin position="273"/>
        <end position="291"/>
    </location>
</feature>
<dbReference type="Pfam" id="PF04235">
    <property type="entry name" value="DUF418"/>
    <property type="match status" value="1"/>
</dbReference>
<proteinExistence type="predicted"/>
<reference evidence="3 4" key="1">
    <citation type="submission" date="2018-11" db="EMBL/GenBank/DDBJ databases">
        <title>Genomic Encyclopedia of Type Strains, Phase IV (KMG-IV): sequencing the most valuable type-strain genomes for metagenomic binning, comparative biology and taxonomic classification.</title>
        <authorList>
            <person name="Goeker M."/>
        </authorList>
    </citation>
    <scope>NUCLEOTIDE SEQUENCE [LARGE SCALE GENOMIC DNA]</scope>
    <source>
        <strain evidence="3 4">DSM 18090</strain>
    </source>
</reference>
<protein>
    <recommendedName>
        <fullName evidence="2">DUF418 domain-containing protein</fullName>
    </recommendedName>
</protein>
<feature type="transmembrane region" description="Helical" evidence="1">
    <location>
        <begin position="311"/>
        <end position="330"/>
    </location>
</feature>
<feature type="transmembrane region" description="Helical" evidence="1">
    <location>
        <begin position="204"/>
        <end position="224"/>
    </location>
</feature>
<dbReference type="InterPro" id="IPR007349">
    <property type="entry name" value="DUF418"/>
</dbReference>
<feature type="transmembrane region" description="Helical" evidence="1">
    <location>
        <begin position="20"/>
        <end position="39"/>
    </location>
</feature>
<comment type="caution">
    <text evidence="3">The sequence shown here is derived from an EMBL/GenBank/DDBJ whole genome shotgun (WGS) entry which is preliminary data.</text>
</comment>
<feature type="domain" description="DUF418" evidence="2">
    <location>
        <begin position="226"/>
        <end position="379"/>
    </location>
</feature>
<organism evidence="3 4">
    <name type="scientific">Aquisalibacillus elongatus</name>
    <dbReference type="NCBI Taxonomy" id="485577"/>
    <lineage>
        <taxon>Bacteria</taxon>
        <taxon>Bacillati</taxon>
        <taxon>Bacillota</taxon>
        <taxon>Bacilli</taxon>
        <taxon>Bacillales</taxon>
        <taxon>Bacillaceae</taxon>
        <taxon>Aquisalibacillus</taxon>
    </lineage>
</organism>
<feature type="transmembrane region" description="Helical" evidence="1">
    <location>
        <begin position="244"/>
        <end position="267"/>
    </location>
</feature>
<feature type="transmembrane region" description="Helical" evidence="1">
    <location>
        <begin position="145"/>
        <end position="164"/>
    </location>
</feature>
<keyword evidence="1" id="KW-0472">Membrane</keyword>
<dbReference type="Proteomes" id="UP000276443">
    <property type="component" value="Unassembled WGS sequence"/>
</dbReference>
<evidence type="ECO:0000259" key="2">
    <source>
        <dbReference type="Pfam" id="PF04235"/>
    </source>
</evidence>
<evidence type="ECO:0000313" key="3">
    <source>
        <dbReference type="EMBL" id="RPF52067.1"/>
    </source>
</evidence>
<feature type="transmembrane region" description="Helical" evidence="1">
    <location>
        <begin position="123"/>
        <end position="138"/>
    </location>
</feature>
<feature type="transmembrane region" description="Helical" evidence="1">
    <location>
        <begin position="59"/>
        <end position="80"/>
    </location>
</feature>
<feature type="transmembrane region" description="Helical" evidence="1">
    <location>
        <begin position="101"/>
        <end position="117"/>
    </location>
</feature>
<evidence type="ECO:0000256" key="1">
    <source>
        <dbReference type="SAM" id="Phobius"/>
    </source>
</evidence>
<dbReference type="RefSeq" id="WP_124222184.1">
    <property type="nucleotide sequence ID" value="NZ_RKRF01000010.1"/>
</dbReference>
<dbReference type="PANTHER" id="PTHR30590">
    <property type="entry name" value="INNER MEMBRANE PROTEIN"/>
    <property type="match status" value="1"/>
</dbReference>
<keyword evidence="1" id="KW-0812">Transmembrane</keyword>
<gene>
    <name evidence="3" type="ORF">EDC24_2057</name>
</gene>
<feature type="transmembrane region" description="Helical" evidence="1">
    <location>
        <begin position="336"/>
        <end position="360"/>
    </location>
</feature>
<accession>A0A3N5B464</accession>
<dbReference type="AlphaFoldDB" id="A0A3N5B464"/>